<organism evidence="2 3">
    <name type="scientific">Candidatus Nitrospira nitrosa</name>
    <dbReference type="NCBI Taxonomy" id="1742972"/>
    <lineage>
        <taxon>Bacteria</taxon>
        <taxon>Pseudomonadati</taxon>
        <taxon>Nitrospirota</taxon>
        <taxon>Nitrospiria</taxon>
        <taxon>Nitrospirales</taxon>
        <taxon>Nitrospiraceae</taxon>
        <taxon>Nitrospira</taxon>
    </lineage>
</organism>
<feature type="region of interest" description="Disordered" evidence="1">
    <location>
        <begin position="38"/>
        <end position="62"/>
    </location>
</feature>
<accession>A0A0S4LWI7</accession>
<dbReference type="AlphaFoldDB" id="A0A0S4LWI7"/>
<dbReference type="RefSeq" id="WP_090751200.1">
    <property type="nucleotide sequence ID" value="NZ_CZQA01000013.1"/>
</dbReference>
<keyword evidence="3" id="KW-1185">Reference proteome</keyword>
<feature type="compositionally biased region" description="Basic and acidic residues" evidence="1">
    <location>
        <begin position="38"/>
        <end position="53"/>
    </location>
</feature>
<evidence type="ECO:0000256" key="1">
    <source>
        <dbReference type="SAM" id="MobiDB-lite"/>
    </source>
</evidence>
<gene>
    <name evidence="2" type="ORF">COMA1_70176</name>
</gene>
<protein>
    <submittedName>
        <fullName evidence="2">Uncharacterized protein</fullName>
    </submittedName>
</protein>
<dbReference type="Proteomes" id="UP000199032">
    <property type="component" value="Unassembled WGS sequence"/>
</dbReference>
<dbReference type="EMBL" id="CZQA01000013">
    <property type="protein sequence ID" value="CUS39378.1"/>
    <property type="molecule type" value="Genomic_DNA"/>
</dbReference>
<name>A0A0S4LWI7_9BACT</name>
<dbReference type="STRING" id="1742972.COMA1_70176"/>
<reference evidence="2 3" key="1">
    <citation type="submission" date="2015-10" db="EMBL/GenBank/DDBJ databases">
        <authorList>
            <person name="Gilbert D.G."/>
        </authorList>
    </citation>
    <scope>NUCLEOTIDE SEQUENCE [LARGE SCALE GENOMIC DNA]</scope>
    <source>
        <strain evidence="2">COMA1</strain>
    </source>
</reference>
<evidence type="ECO:0000313" key="2">
    <source>
        <dbReference type="EMBL" id="CUS39378.1"/>
    </source>
</evidence>
<proteinExistence type="predicted"/>
<evidence type="ECO:0000313" key="3">
    <source>
        <dbReference type="Proteomes" id="UP000199032"/>
    </source>
</evidence>
<sequence>MKHHVTLADVRHAQYSIAQENHRYGQRLFCCLPDLPESDGKGTEARPRIDHSPTQENPALPLGSTTCNDLRIMGMNHLAVHADVAQHIAAGWDLLTDRGPTEFHGGFSQR</sequence>